<protein>
    <submittedName>
        <fullName evidence="1">Uncharacterized protein</fullName>
    </submittedName>
</protein>
<proteinExistence type="predicted"/>
<evidence type="ECO:0000313" key="2">
    <source>
        <dbReference type="Proteomes" id="UP000485058"/>
    </source>
</evidence>
<comment type="caution">
    <text evidence="1">The sequence shown here is derived from an EMBL/GenBank/DDBJ whole genome shotgun (WGS) entry which is preliminary data.</text>
</comment>
<keyword evidence="2" id="KW-1185">Reference proteome</keyword>
<evidence type="ECO:0000313" key="1">
    <source>
        <dbReference type="EMBL" id="GFH16815.1"/>
    </source>
</evidence>
<dbReference type="EMBL" id="BLLF01001055">
    <property type="protein sequence ID" value="GFH16815.1"/>
    <property type="molecule type" value="Genomic_DNA"/>
</dbReference>
<dbReference type="AlphaFoldDB" id="A0A699Z5I2"/>
<feature type="non-terminal residue" evidence="1">
    <location>
        <position position="26"/>
    </location>
</feature>
<gene>
    <name evidence="1" type="ORF">HaLaN_13312</name>
</gene>
<feature type="non-terminal residue" evidence="1">
    <location>
        <position position="1"/>
    </location>
</feature>
<name>A0A699Z5I2_HAELA</name>
<sequence>MVGVGARCLAPGPPSASWRAARCHCC</sequence>
<organism evidence="1 2">
    <name type="scientific">Haematococcus lacustris</name>
    <name type="common">Green alga</name>
    <name type="synonym">Haematococcus pluvialis</name>
    <dbReference type="NCBI Taxonomy" id="44745"/>
    <lineage>
        <taxon>Eukaryota</taxon>
        <taxon>Viridiplantae</taxon>
        <taxon>Chlorophyta</taxon>
        <taxon>core chlorophytes</taxon>
        <taxon>Chlorophyceae</taxon>
        <taxon>CS clade</taxon>
        <taxon>Chlamydomonadales</taxon>
        <taxon>Haematococcaceae</taxon>
        <taxon>Haematococcus</taxon>
    </lineage>
</organism>
<reference evidence="1 2" key="1">
    <citation type="submission" date="2020-02" db="EMBL/GenBank/DDBJ databases">
        <title>Draft genome sequence of Haematococcus lacustris strain NIES-144.</title>
        <authorList>
            <person name="Morimoto D."/>
            <person name="Nakagawa S."/>
            <person name="Yoshida T."/>
            <person name="Sawayama S."/>
        </authorList>
    </citation>
    <scope>NUCLEOTIDE SEQUENCE [LARGE SCALE GENOMIC DNA]</scope>
    <source>
        <strain evidence="1 2">NIES-144</strain>
    </source>
</reference>
<accession>A0A699Z5I2</accession>
<dbReference type="Proteomes" id="UP000485058">
    <property type="component" value="Unassembled WGS sequence"/>
</dbReference>